<comment type="caution">
    <text evidence="1">The sequence shown here is derived from an EMBL/GenBank/DDBJ whole genome shotgun (WGS) entry which is preliminary data.</text>
</comment>
<evidence type="ECO:0000313" key="2">
    <source>
        <dbReference type="Proteomes" id="UP000827976"/>
    </source>
</evidence>
<sequence length="106" mass="12354">MFLILLMLLLTLFFLFFLFHHFFLHANSSKLPPGCFGWFLFISRTLSFISPHVSSSKGQFLEDNIQRYGNIFQSHLFGHPMVVSCDGEFNQFILNNEDRPVVSCYP</sequence>
<protein>
    <submittedName>
        <fullName evidence="1">Abieta-7,13-dien-18-ol hydroxylase protein</fullName>
        <ecNumber evidence="1">1.14.14.145</ecNumber>
    </submittedName>
</protein>
<dbReference type="EMBL" id="CM037014">
    <property type="protein sequence ID" value="KAH7686503.1"/>
    <property type="molecule type" value="Genomic_DNA"/>
</dbReference>
<proteinExistence type="predicted"/>
<reference evidence="2" key="1">
    <citation type="journal article" date="2022" name="Nat. Commun.">
        <title>Chromosome evolution and the genetic basis of agronomically important traits in greater yam.</title>
        <authorList>
            <person name="Bredeson J.V."/>
            <person name="Lyons J.B."/>
            <person name="Oniyinde I.O."/>
            <person name="Okereke N.R."/>
            <person name="Kolade O."/>
            <person name="Nnabue I."/>
            <person name="Nwadili C.O."/>
            <person name="Hribova E."/>
            <person name="Parker M."/>
            <person name="Nwogha J."/>
            <person name="Shu S."/>
            <person name="Carlson J."/>
            <person name="Kariba R."/>
            <person name="Muthemba S."/>
            <person name="Knop K."/>
            <person name="Barton G.J."/>
            <person name="Sherwood A.V."/>
            <person name="Lopez-Montes A."/>
            <person name="Asiedu R."/>
            <person name="Jamnadass R."/>
            <person name="Muchugi A."/>
            <person name="Goodstein D."/>
            <person name="Egesi C.N."/>
            <person name="Featherston J."/>
            <person name="Asfaw A."/>
            <person name="Simpson G.G."/>
            <person name="Dolezel J."/>
            <person name="Hendre P.S."/>
            <person name="Van Deynze A."/>
            <person name="Kumar P.L."/>
            <person name="Obidiegwu J.E."/>
            <person name="Bhattacharjee R."/>
            <person name="Rokhsar D.S."/>
        </authorList>
    </citation>
    <scope>NUCLEOTIDE SEQUENCE [LARGE SCALE GENOMIC DNA]</scope>
    <source>
        <strain evidence="2">cv. TDa95/00328</strain>
    </source>
</reference>
<keyword evidence="1" id="KW-0560">Oxidoreductase</keyword>
<dbReference type="Proteomes" id="UP000827976">
    <property type="component" value="Chromosome 4"/>
</dbReference>
<accession>A0ACB7WEY7</accession>
<keyword evidence="2" id="KW-1185">Reference proteome</keyword>
<organism evidence="1 2">
    <name type="scientific">Dioscorea alata</name>
    <name type="common">Purple yam</name>
    <dbReference type="NCBI Taxonomy" id="55571"/>
    <lineage>
        <taxon>Eukaryota</taxon>
        <taxon>Viridiplantae</taxon>
        <taxon>Streptophyta</taxon>
        <taxon>Embryophyta</taxon>
        <taxon>Tracheophyta</taxon>
        <taxon>Spermatophyta</taxon>
        <taxon>Magnoliopsida</taxon>
        <taxon>Liliopsida</taxon>
        <taxon>Dioscoreales</taxon>
        <taxon>Dioscoreaceae</taxon>
        <taxon>Dioscorea</taxon>
    </lineage>
</organism>
<dbReference type="EC" id="1.14.14.145" evidence="1"/>
<evidence type="ECO:0000313" key="1">
    <source>
        <dbReference type="EMBL" id="KAH7686503.1"/>
    </source>
</evidence>
<name>A0ACB7WEY7_DIOAL</name>
<gene>
    <name evidence="1" type="ORF">IHE45_04G109500</name>
</gene>